<evidence type="ECO:0008006" key="3">
    <source>
        <dbReference type="Google" id="ProtNLM"/>
    </source>
</evidence>
<evidence type="ECO:0000313" key="1">
    <source>
        <dbReference type="EMBL" id="MBP2024701.1"/>
    </source>
</evidence>
<evidence type="ECO:0000313" key="2">
    <source>
        <dbReference type="Proteomes" id="UP001519306"/>
    </source>
</evidence>
<comment type="caution">
    <text evidence="1">The sequence shown here is derived from an EMBL/GenBank/DDBJ whole genome shotgun (WGS) entry which is preliminary data.</text>
</comment>
<protein>
    <recommendedName>
        <fullName evidence="3">50S ribosomal protein L34</fullName>
    </recommendedName>
</protein>
<reference evidence="1 2" key="1">
    <citation type="submission" date="2021-03" db="EMBL/GenBank/DDBJ databases">
        <title>Genomic Encyclopedia of Type Strains, Phase IV (KMG-IV): sequencing the most valuable type-strain genomes for metagenomic binning, comparative biology and taxonomic classification.</title>
        <authorList>
            <person name="Goeker M."/>
        </authorList>
    </citation>
    <scope>NUCLEOTIDE SEQUENCE [LARGE SCALE GENOMIC DNA]</scope>
    <source>
        <strain evidence="1 2">DSM 27563</strain>
    </source>
</reference>
<organism evidence="1 2">
    <name type="scientific">Peptoniphilus stercorisuis</name>
    <dbReference type="NCBI Taxonomy" id="1436965"/>
    <lineage>
        <taxon>Bacteria</taxon>
        <taxon>Bacillati</taxon>
        <taxon>Bacillota</taxon>
        <taxon>Tissierellia</taxon>
        <taxon>Tissierellales</taxon>
        <taxon>Peptoniphilaceae</taxon>
        <taxon>Peptoniphilus</taxon>
    </lineage>
</organism>
<accession>A0ABS4KAA2</accession>
<dbReference type="Proteomes" id="UP001519306">
    <property type="component" value="Unassembled WGS sequence"/>
</dbReference>
<proteinExistence type="predicted"/>
<keyword evidence="2" id="KW-1185">Reference proteome</keyword>
<name>A0ABS4KAA2_9FIRM</name>
<gene>
    <name evidence="1" type="ORF">J2Z71_000217</name>
</gene>
<dbReference type="EMBL" id="JAGGLJ010000002">
    <property type="protein sequence ID" value="MBP2024701.1"/>
    <property type="molecule type" value="Genomic_DNA"/>
</dbReference>
<sequence length="49" mass="5963">MFSKIAKYKLKRDVKNFGKRKKVRLKIKPSRGIKILFYKNRIKLRNALK</sequence>
<dbReference type="RefSeq" id="WP_210060010.1">
    <property type="nucleotide sequence ID" value="NZ_JAGGLJ010000002.1"/>
</dbReference>